<comment type="caution">
    <text evidence="4">The sequence shown here is derived from an EMBL/GenBank/DDBJ whole genome shotgun (WGS) entry which is preliminary data.</text>
</comment>
<keyword evidence="5" id="KW-1185">Reference proteome</keyword>
<dbReference type="SMART" id="SM00062">
    <property type="entry name" value="PBPb"/>
    <property type="match status" value="1"/>
</dbReference>
<organism evidence="4 5">
    <name type="scientific">Hwanghaeella grinnelliae</name>
    <dbReference type="NCBI Taxonomy" id="2500179"/>
    <lineage>
        <taxon>Bacteria</taxon>
        <taxon>Pseudomonadati</taxon>
        <taxon>Pseudomonadota</taxon>
        <taxon>Alphaproteobacteria</taxon>
        <taxon>Rhodospirillales</taxon>
        <taxon>Rhodospirillaceae</taxon>
        <taxon>Hwanghaeella</taxon>
    </lineage>
</organism>
<evidence type="ECO:0000313" key="5">
    <source>
        <dbReference type="Proteomes" id="UP000287447"/>
    </source>
</evidence>
<dbReference type="EMBL" id="SADE01000001">
    <property type="protein sequence ID" value="RVU38964.1"/>
    <property type="molecule type" value="Genomic_DNA"/>
</dbReference>
<accession>A0A437QWQ5</accession>
<feature type="domain" description="Solute-binding protein family 3/N-terminal" evidence="3">
    <location>
        <begin position="33"/>
        <end position="262"/>
    </location>
</feature>
<evidence type="ECO:0000256" key="2">
    <source>
        <dbReference type="SAM" id="SignalP"/>
    </source>
</evidence>
<dbReference type="AlphaFoldDB" id="A0A437QWQ5"/>
<feature type="signal peptide" evidence="2">
    <location>
        <begin position="1"/>
        <end position="21"/>
    </location>
</feature>
<proteinExistence type="predicted"/>
<gene>
    <name evidence="4" type="ORF">EOI86_06785</name>
</gene>
<dbReference type="RefSeq" id="WP_127764336.1">
    <property type="nucleotide sequence ID" value="NZ_SADE01000001.1"/>
</dbReference>
<feature type="chain" id="PRO_5019094342" evidence="2">
    <location>
        <begin position="22"/>
        <end position="270"/>
    </location>
</feature>
<keyword evidence="1 2" id="KW-0732">Signal</keyword>
<dbReference type="Gene3D" id="3.40.190.10">
    <property type="entry name" value="Periplasmic binding protein-like II"/>
    <property type="match status" value="2"/>
</dbReference>
<sequence>MKLFRGMIVFLLLCMAGPVWGQDQTQNWDHDLHVSLATGDDYPPFTDERLPYGGFATRVVMRAFQSAGVQVDSVIWRPWNRVGVLTQESQVDAAFPYIVTPERAEQYLFSKPIFRKIDSGWQWSGSGRRIVDLNDPKAVEGLTFCLPFDFAAPDSIRKLLLENRITLQRAADLVGCFSMLHVGRVDVTLAGRDQAAESIAEIGVPRDEFLRSNLTAEIEGRLIVSKDHPHGPEIIAAFNAGLERFEATTEYAKLMVEFRITEAPFHSDTD</sequence>
<dbReference type="SUPFAM" id="SSF53850">
    <property type="entry name" value="Periplasmic binding protein-like II"/>
    <property type="match status" value="1"/>
</dbReference>
<evidence type="ECO:0000313" key="4">
    <source>
        <dbReference type="EMBL" id="RVU38964.1"/>
    </source>
</evidence>
<name>A0A437QWQ5_9PROT</name>
<dbReference type="Pfam" id="PF00497">
    <property type="entry name" value="SBP_bac_3"/>
    <property type="match status" value="1"/>
</dbReference>
<protein>
    <submittedName>
        <fullName evidence="4">Transporter substrate-binding domain-containing protein</fullName>
    </submittedName>
</protein>
<evidence type="ECO:0000259" key="3">
    <source>
        <dbReference type="SMART" id="SM00062"/>
    </source>
</evidence>
<reference evidence="5" key="1">
    <citation type="submission" date="2019-01" db="EMBL/GenBank/DDBJ databases">
        <title>Gri0909 isolated from a small marine red alga.</title>
        <authorList>
            <person name="Kim J."/>
            <person name="Jeong S.E."/>
            <person name="Jeon C.O."/>
        </authorList>
    </citation>
    <scope>NUCLEOTIDE SEQUENCE [LARGE SCALE GENOMIC DNA]</scope>
    <source>
        <strain evidence="5">Gri0909</strain>
    </source>
</reference>
<dbReference type="InterPro" id="IPR001638">
    <property type="entry name" value="Solute-binding_3/MltF_N"/>
</dbReference>
<dbReference type="PANTHER" id="PTHR35936:SF6">
    <property type="entry name" value="AMINO ACID ABC TRANSPORTER SUBSTRATE-BINDING PAAT FAMILY PROTEIN"/>
    <property type="match status" value="1"/>
</dbReference>
<dbReference type="Proteomes" id="UP000287447">
    <property type="component" value="Unassembled WGS sequence"/>
</dbReference>
<dbReference type="OrthoDB" id="8479038at2"/>
<evidence type="ECO:0000256" key="1">
    <source>
        <dbReference type="ARBA" id="ARBA00022729"/>
    </source>
</evidence>
<dbReference type="PANTHER" id="PTHR35936">
    <property type="entry name" value="MEMBRANE-BOUND LYTIC MUREIN TRANSGLYCOSYLASE F"/>
    <property type="match status" value="1"/>
</dbReference>